<keyword evidence="7" id="KW-1185">Reference proteome</keyword>
<dbReference type="SMART" id="SM01349">
    <property type="entry name" value="TOG"/>
    <property type="match status" value="1"/>
</dbReference>
<organism evidence="6">
    <name type="scientific">Fonticula alba</name>
    <name type="common">Slime mold</name>
    <dbReference type="NCBI Taxonomy" id="691883"/>
    <lineage>
        <taxon>Eukaryota</taxon>
        <taxon>Rotosphaerida</taxon>
        <taxon>Fonticulaceae</taxon>
        <taxon>Fonticula</taxon>
    </lineage>
</organism>
<dbReference type="PANTHER" id="PTHR23346">
    <property type="entry name" value="TRANSLATIONAL ACTIVATOR GCN1-RELATED"/>
    <property type="match status" value="1"/>
</dbReference>
<dbReference type="OMA" id="CARAIMS"/>
<name>A0A058Z1G8_FONAL</name>
<feature type="signal peptide" evidence="4">
    <location>
        <begin position="1"/>
        <end position="25"/>
    </location>
</feature>
<dbReference type="GO" id="GO:0019887">
    <property type="term" value="F:protein kinase regulator activity"/>
    <property type="evidence" value="ECO:0007669"/>
    <property type="project" value="TreeGrafter"/>
</dbReference>
<feature type="compositionally biased region" description="Low complexity" evidence="3">
    <location>
        <begin position="772"/>
        <end position="791"/>
    </location>
</feature>
<evidence type="ECO:0000256" key="2">
    <source>
        <dbReference type="PROSITE-ProRule" id="PRU00103"/>
    </source>
</evidence>
<dbReference type="Proteomes" id="UP000030693">
    <property type="component" value="Unassembled WGS sequence"/>
</dbReference>
<proteinExistence type="predicted"/>
<keyword evidence="1" id="KW-0677">Repeat</keyword>
<dbReference type="GO" id="GO:0034198">
    <property type="term" value="P:cellular response to amino acid starvation"/>
    <property type="evidence" value="ECO:0007669"/>
    <property type="project" value="TreeGrafter"/>
</dbReference>
<evidence type="ECO:0000256" key="1">
    <source>
        <dbReference type="ARBA" id="ARBA00022737"/>
    </source>
</evidence>
<sequence>MPSHRAEPTGRVANALLSLLASVLADYADRRSQNALLGTVKELVLINPTANVDLLVAFLPRLFNGPFKPGTVSARQVLLLVRWLAAPLGWVPAFLASAEGAASLSALLALQAKVHGELLASDGLAAARRAFRLMAAPLAAAPSATALVPALADAVVRLGAASPGSAVSAALAGEAFRVLCAGQPPKDEAAAAARTALIDKLLMQVFAKHTLATRVALPDYLVRPFVPLFALVDEARAEALAAPLGMALYRTVEPVANVVSLVFMHAGVEAGLLLSTQGQGALLSTVRSSSANARQLGLQLMRTLARWAAADRPLGLAATLLAMLTGAGADKLTSVQHRQAALEAMEALVPEALSSGSEQPAALARGLLTDVLGLLEKERNEAMVAGLLHVAGRLQGLLGSDLLPGFVTACQTALKGSKSTGREPALVALAHAVAGSSGMLGPALAEGLLPRLGDLLPEAAAAAIAGAAGPGEFLLLARLAALAPVDLLEPLVARHPELLLTCSSKATAPLLSTRMLDRLTGSQATTLLEVVVRLLATGQEGGPSPLSAEVAGHLCDSFVRVAVAGPAEARRALRAGGLAALPGPAHAGALLASLRALVESGEVTVHGGAALLAQVARLAARAEAGLPGLVHFADRSCDLAHHPRVMAAGEPRRRFWTRLLKHLGAGAGAGDEVAAGPEALAAAALPAIVARLLSPERLASPEADLRASVHEALAELALLCPADTLDAVLVFADGLPRLAETLTPEDLGIYRTPVGQLFRAPAPVEGSGPSGGSARAPAGGARRPGAGAGPSKAELEAIEAQRQAEQAVRTRVTGDILLADSFLDLVRELLARGPEIVALRIPDVIARVLRPAIAFGPLSDKAIDTFMRLSLCLPSPFGQIDHLPAAVLKALDCRPAEAGASALDFAQLAELMEALYDPLSTSGPLPGPAFSFIVPLLRAVVDFPQAAAVDALTTALLDTPGFMDTDPSTGAVLKPLRGAKAKAAAAAAAAAAAEETTEEGGEAVPARVRAARKAVADYVTTQSIVADLVSLHAVLLDDPLLPRNDLILALAGVLNSRTDASHLALDSLNVVARQLSAAGNVSPLEYGTLLGLAASPEAIARLAMARAFNVLPAPGPGTGPEAVVRDLDQRLTYALWLLRHDQTATNFQEHIRAAAEASAALTHRPGQLDEDFLPHLLGYLVSRHADVRASGIAAVRAALDQAAGGAATGRAPTAISARALKHLLEEFATRIRASVPELDKFGRPIITAATQHDHFEARVTLAQTIEASARHFASAEECLDTLHFMVGQAFADIHARVREAAIAAMAALIAEHGGRYLDQLMSPLDAQLNEPDAGTIEQDRVREAVVSMVGHLTVHLGQGNTTARVVAVVERLLNTLATPSEPVQYAVAQCLPLLTDFLPADTRVAYTERMLGELFSTDSYVMRRGAACGAAGLLRGQGLPALKRYHVVDLLESHGGAKASTGARQAGLFLMEALSRLFGRSFDPYLVKLLPVMLAGLGQSETITRQAASAASESCMRQIHLSTVRLLLPLLHEGLQDRQWRTRASAAELLGLLATLAPRALGSFLPSLVPTLVNTLVDAHEKVGAAARAALQHISSCITNPEMQSLAPLLLPALADPARGTLPALRALLGLVFAHMIDSASLALLMPVLIRGLSEPTSDVRRISCQIVTNISALVDPADLLPYVPQLEARLRVTLLDPFPEVRKISARALGTLVTAFVDEQAASAAAEEDALAAAADPATGRLATTMRTVPQMPGLLSWLYATVESQSSLGAVERSGAANGLAEVLYCMDPTGAQLREHHLPAILEKARSPLPHVRDGYMNLLVYLPSTFTTQLESSLNQLIPVLLQALADESEMVRETAMRAGQMLITNFSESATELLLPRFQEGLFNENWRIRQSSVTLLGTMLFHAIGASGKTQTTGLVGENDGIASAQSQAIILELLGRSRRDTIMSSLYLLHSDTHFQVRSTSLHVWKTVVRNTSQMLGELMAVLIRQVIGLLSSDIPELNHLGVRGLGDLVNKFSDRILQAMVPVLSATLLAESGGAAAAMATAAGAVPSEQARLGATLALQEVLAQAETNHLLRVLDDLSACVRVGLCDPCEEVRTVAARAFSRLVDVTGGACLEEIVSQLLAPLLDESLEPESALRRTALSGLKEVAILRGPQVFPLLMERLFNPLTVAGAHILGQLIPFAGQALSQHLSAVLDSIVGLVVANPAERGTLLPAAGAMLASLDSGSDALRVVLSDLRPLVQHNRPEVREFAHNLLAELLSTGSGAGGDAGRAAGIAVLNASALVRLLGRGLNDPAEEVTRAALAGLDALVAATPKANYPDNVHLLRQTVLAAAANAPAGGATVAALNLPRGTSSLAGLYVHALLNGHAAEREQAALALADLLRLTRPEAFRTSTLPVAGALIRLLADMSPAAQAESVRVAVLGTLHVMLKHLGPALRPFIPQLQTTLLRALGDEGSAAIRAAAVPSVGAVAVIHTRPLLLLTELQAQLQRQPVAPVREALFRAAAAALRQLPAEQAAPVALAVHEPLAAGLLEIVADRRAGRGLATAAVDGMAALLGALGPEEAHALLSSLVQDLEELAAAVAVDDGANRESLERYLDLLGRLAAERAPGAADEAAAMAAAQPLQRLLVADVGLLRQLHRTLRGLMGVLQSRPAGAAVAQAIGQLLAFVSLLWTHEHGALAEDLLAVLAGVLQQTDNDDVRLAAAGAVRLAAKLRPNELAFGPTPERVHTLAPALVTASAKGSSPTAAMAQRALVYLFALFTETDTQLQAYVDSGPDAALPARTWLRDRLLAAVRKGTVKVALSDDEDDDVAA</sequence>
<evidence type="ECO:0000256" key="4">
    <source>
        <dbReference type="SAM" id="SignalP"/>
    </source>
</evidence>
<dbReference type="eggNOG" id="KOG1242">
    <property type="taxonomic scope" value="Eukaryota"/>
</dbReference>
<dbReference type="Gene3D" id="1.25.10.10">
    <property type="entry name" value="Leucine-rich Repeat Variant"/>
    <property type="match status" value="6"/>
</dbReference>
<dbReference type="STRING" id="691883.A0A058Z1G8"/>
<keyword evidence="4" id="KW-0732">Signal</keyword>
<dbReference type="GO" id="GO:0006417">
    <property type="term" value="P:regulation of translation"/>
    <property type="evidence" value="ECO:0007669"/>
    <property type="project" value="TreeGrafter"/>
</dbReference>
<dbReference type="Pfam" id="PF24987">
    <property type="entry name" value="HEAT_EF3_N"/>
    <property type="match status" value="2"/>
</dbReference>
<dbReference type="PANTHER" id="PTHR23346:SF7">
    <property type="entry name" value="STALLED RIBOSOME SENSOR GCN1"/>
    <property type="match status" value="1"/>
</dbReference>
<evidence type="ECO:0000259" key="5">
    <source>
        <dbReference type="SMART" id="SM01349"/>
    </source>
</evidence>
<dbReference type="OrthoDB" id="5148094at2759"/>
<dbReference type="RefSeq" id="XP_009497474.1">
    <property type="nucleotide sequence ID" value="XM_009499199.1"/>
</dbReference>
<reference evidence="6" key="1">
    <citation type="submission" date="2013-04" db="EMBL/GenBank/DDBJ databases">
        <title>The Genome Sequence of Fonticula alba ATCC 38817.</title>
        <authorList>
            <consortium name="The Broad Institute Genomics Platform"/>
            <person name="Russ C."/>
            <person name="Cuomo C."/>
            <person name="Burger G."/>
            <person name="Gray M.W."/>
            <person name="Holland P.W.H."/>
            <person name="King N."/>
            <person name="Lang F.B.F."/>
            <person name="Roger A.J."/>
            <person name="Ruiz-Trillo I."/>
            <person name="Brown M."/>
            <person name="Walker B."/>
            <person name="Young S."/>
            <person name="Zeng Q."/>
            <person name="Gargeya S."/>
            <person name="Fitzgerald M."/>
            <person name="Haas B."/>
            <person name="Abouelleil A."/>
            <person name="Allen A.W."/>
            <person name="Alvarado L."/>
            <person name="Arachchi H.M."/>
            <person name="Berlin A.M."/>
            <person name="Chapman S.B."/>
            <person name="Gainer-Dewar J."/>
            <person name="Goldberg J."/>
            <person name="Griggs A."/>
            <person name="Gujja S."/>
            <person name="Hansen M."/>
            <person name="Howarth C."/>
            <person name="Imamovic A."/>
            <person name="Ireland A."/>
            <person name="Larimer J."/>
            <person name="McCowan C."/>
            <person name="Murphy C."/>
            <person name="Pearson M."/>
            <person name="Poon T.W."/>
            <person name="Priest M."/>
            <person name="Roberts A."/>
            <person name="Saif S."/>
            <person name="Shea T."/>
            <person name="Sisk P."/>
            <person name="Sykes S."/>
            <person name="Wortman J."/>
            <person name="Nusbaum C."/>
            <person name="Birren B."/>
        </authorList>
    </citation>
    <scope>NUCLEOTIDE SEQUENCE [LARGE SCALE GENOMIC DNA]</scope>
    <source>
        <strain evidence="6">ATCC 38817</strain>
    </source>
</reference>
<gene>
    <name evidence="6" type="ORF">H696_05352</name>
</gene>
<dbReference type="PROSITE" id="PS50077">
    <property type="entry name" value="HEAT_REPEAT"/>
    <property type="match status" value="1"/>
</dbReference>
<dbReference type="Pfam" id="PF23271">
    <property type="entry name" value="HEAT_GCN1"/>
    <property type="match status" value="1"/>
</dbReference>
<dbReference type="GeneID" id="20530077"/>
<dbReference type="InterPro" id="IPR021133">
    <property type="entry name" value="HEAT_type_2"/>
</dbReference>
<dbReference type="InterPro" id="IPR057546">
    <property type="entry name" value="HEAT_GCN1"/>
</dbReference>
<feature type="domain" description="TOG" evidence="5">
    <location>
        <begin position="1384"/>
        <end position="1624"/>
    </location>
</feature>
<dbReference type="InterPro" id="IPR016024">
    <property type="entry name" value="ARM-type_fold"/>
</dbReference>
<dbReference type="EMBL" id="KB932210">
    <property type="protein sequence ID" value="KCV68100.1"/>
    <property type="molecule type" value="Genomic_DNA"/>
</dbReference>
<evidence type="ECO:0000313" key="6">
    <source>
        <dbReference type="EMBL" id="KCV68100.1"/>
    </source>
</evidence>
<dbReference type="InterPro" id="IPR011989">
    <property type="entry name" value="ARM-like"/>
</dbReference>
<dbReference type="SUPFAM" id="SSF48371">
    <property type="entry name" value="ARM repeat"/>
    <property type="match status" value="5"/>
</dbReference>
<feature type="repeat" description="HEAT" evidence="2">
    <location>
        <begin position="1841"/>
        <end position="1877"/>
    </location>
</feature>
<feature type="region of interest" description="Disordered" evidence="3">
    <location>
        <begin position="760"/>
        <end position="794"/>
    </location>
</feature>
<dbReference type="Pfam" id="PF24984">
    <property type="entry name" value="HEAT_EF3_GNC1"/>
    <property type="match status" value="1"/>
</dbReference>
<protein>
    <recommendedName>
        <fullName evidence="5">TOG domain-containing protein</fullName>
    </recommendedName>
</protein>
<dbReference type="InterPro" id="IPR034085">
    <property type="entry name" value="TOG"/>
</dbReference>
<evidence type="ECO:0000256" key="3">
    <source>
        <dbReference type="SAM" id="MobiDB-lite"/>
    </source>
</evidence>
<feature type="chain" id="PRO_5001565944" description="TOG domain-containing protein" evidence="4">
    <location>
        <begin position="26"/>
        <end position="2820"/>
    </location>
</feature>
<evidence type="ECO:0000313" key="7">
    <source>
        <dbReference type="Proteomes" id="UP000030693"/>
    </source>
</evidence>
<dbReference type="GO" id="GO:0005829">
    <property type="term" value="C:cytosol"/>
    <property type="evidence" value="ECO:0007669"/>
    <property type="project" value="TreeGrafter"/>
</dbReference>
<accession>A0A058Z1G8</accession>